<evidence type="ECO:0000313" key="9">
    <source>
        <dbReference type="Proteomes" id="UP001652581"/>
    </source>
</evidence>
<evidence type="ECO:0000256" key="5">
    <source>
        <dbReference type="ARBA" id="ARBA00023198"/>
    </source>
</evidence>
<dbReference type="GO" id="GO:0035591">
    <property type="term" value="F:signaling adaptor activity"/>
    <property type="evidence" value="ECO:0007669"/>
    <property type="project" value="TreeGrafter"/>
</dbReference>
<evidence type="ECO:0000256" key="2">
    <source>
        <dbReference type="ARBA" id="ARBA00022553"/>
    </source>
</evidence>
<organism evidence="9 10">
    <name type="scientific">Vicugna pacos</name>
    <name type="common">Alpaca</name>
    <name type="synonym">Lama pacos</name>
    <dbReference type="NCBI Taxonomy" id="30538"/>
    <lineage>
        <taxon>Eukaryota</taxon>
        <taxon>Metazoa</taxon>
        <taxon>Chordata</taxon>
        <taxon>Craniata</taxon>
        <taxon>Vertebrata</taxon>
        <taxon>Euteleostomi</taxon>
        <taxon>Mammalia</taxon>
        <taxon>Eutheria</taxon>
        <taxon>Laurasiatheria</taxon>
        <taxon>Artiodactyla</taxon>
        <taxon>Tylopoda</taxon>
        <taxon>Camelidae</taxon>
        <taxon>Vicugna</taxon>
    </lineage>
</organism>
<comment type="subcellular location">
    <subcellularLocation>
        <location evidence="6">Cytoplasmic vesicle</location>
        <location evidence="6">Autophagosome</location>
    </subcellularLocation>
    <subcellularLocation>
        <location evidence="6">Cytoplasm</location>
        <location evidence="6">Cytosol</location>
    </subcellularLocation>
    <subcellularLocation>
        <location evidence="6">Mitochondrion</location>
    </subcellularLocation>
</comment>
<dbReference type="InterPro" id="IPR025735">
    <property type="entry name" value="RHIM"/>
</dbReference>
<dbReference type="InterPro" id="IPR035897">
    <property type="entry name" value="Toll_tir_struct_dom_sf"/>
</dbReference>
<dbReference type="InterPro" id="IPR046946">
    <property type="entry name" value="TCAM1/2"/>
</dbReference>
<dbReference type="GO" id="GO:0051607">
    <property type="term" value="P:defense response to virus"/>
    <property type="evidence" value="ECO:0007669"/>
    <property type="project" value="UniProtKB-UniRule"/>
</dbReference>
<dbReference type="PROSITE" id="PS50104">
    <property type="entry name" value="TIR"/>
    <property type="match status" value="1"/>
</dbReference>
<keyword evidence="6" id="KW-0053">Apoptosis</keyword>
<evidence type="ECO:0000256" key="3">
    <source>
        <dbReference type="ARBA" id="ARBA00022588"/>
    </source>
</evidence>
<dbReference type="InterPro" id="IPR040886">
    <property type="entry name" value="TRIF_N"/>
</dbReference>
<keyword evidence="2" id="KW-0597">Phosphoprotein</keyword>
<feature type="region of interest" description="Disordered" evidence="7">
    <location>
        <begin position="310"/>
        <end position="383"/>
    </location>
</feature>
<reference evidence="10 11" key="1">
    <citation type="submission" date="2025-05" db="UniProtKB">
        <authorList>
            <consortium name="RefSeq"/>
        </authorList>
    </citation>
    <scope>IDENTIFICATION</scope>
</reference>
<dbReference type="InParanoid" id="A0A6J3BEL2"/>
<feature type="domain" description="TIR" evidence="8">
    <location>
        <begin position="387"/>
        <end position="547"/>
    </location>
</feature>
<proteinExistence type="predicted"/>
<keyword evidence="5 6" id="KW-0395">Inflammatory response</keyword>
<dbReference type="RefSeq" id="XP_031545535.2">
    <property type="nucleotide sequence ID" value="XM_031689675.2"/>
</dbReference>
<dbReference type="PANTHER" id="PTHR47230">
    <property type="entry name" value="TIR DOMAIN-CONTAINING ADAPTER MOLECULE 1"/>
    <property type="match status" value="1"/>
</dbReference>
<feature type="compositionally biased region" description="Pro residues" evidence="7">
    <location>
        <begin position="343"/>
        <end position="359"/>
    </location>
</feature>
<dbReference type="SUPFAM" id="SSF52200">
    <property type="entry name" value="Toll/Interleukin receptor TIR domain"/>
    <property type="match status" value="1"/>
</dbReference>
<evidence type="ECO:0000313" key="11">
    <source>
        <dbReference type="RefSeq" id="XP_072803129.1"/>
    </source>
</evidence>
<keyword evidence="3 6" id="KW-0399">Innate immunity</keyword>
<evidence type="ECO:0000313" key="10">
    <source>
        <dbReference type="RefSeq" id="XP_031545535.2"/>
    </source>
</evidence>
<keyword evidence="4 6" id="KW-0391">Immunity</keyword>
<dbReference type="GO" id="GO:0043330">
    <property type="term" value="P:response to exogenous dsRNA"/>
    <property type="evidence" value="ECO:0007669"/>
    <property type="project" value="UniProtKB-UniRule"/>
</dbReference>
<name>A0A6J3BEL2_VICPA</name>
<dbReference type="AlphaFoldDB" id="A0A6J3BEL2"/>
<evidence type="ECO:0000256" key="7">
    <source>
        <dbReference type="SAM" id="MobiDB-lite"/>
    </source>
</evidence>
<feature type="compositionally biased region" description="Low complexity" evidence="7">
    <location>
        <begin position="254"/>
        <end position="267"/>
    </location>
</feature>
<dbReference type="Gene3D" id="3.40.50.10140">
    <property type="entry name" value="Toll/interleukin-1 receptor homology (TIR) domain"/>
    <property type="match status" value="1"/>
</dbReference>
<dbReference type="Gene3D" id="1.25.40.780">
    <property type="match status" value="1"/>
</dbReference>
<dbReference type="GO" id="GO:0005829">
    <property type="term" value="C:cytosol"/>
    <property type="evidence" value="ECO:0007669"/>
    <property type="project" value="UniProtKB-SubCell"/>
</dbReference>
<evidence type="ECO:0000256" key="6">
    <source>
        <dbReference type="PIRNR" id="PIRNR037744"/>
    </source>
</evidence>
<dbReference type="KEGG" id="vpc:102531050"/>
<feature type="compositionally biased region" description="Pro residues" evidence="7">
    <location>
        <begin position="663"/>
        <end position="674"/>
    </location>
</feature>
<keyword evidence="1 6" id="KW-0963">Cytoplasm</keyword>
<evidence type="ECO:0000259" key="8">
    <source>
        <dbReference type="PROSITE" id="PS50104"/>
    </source>
</evidence>
<dbReference type="Proteomes" id="UP001652581">
    <property type="component" value="Chromosome 22"/>
</dbReference>
<dbReference type="GO" id="GO:0035666">
    <property type="term" value="P:TRIF-dependent toll-like receptor signaling pathway"/>
    <property type="evidence" value="ECO:0007669"/>
    <property type="project" value="InterPro"/>
</dbReference>
<dbReference type="Pfam" id="PF12721">
    <property type="entry name" value="RHIM"/>
    <property type="match status" value="1"/>
</dbReference>
<dbReference type="FunCoup" id="A0A6J3BEL2">
    <property type="interactions" value="378"/>
</dbReference>
<comment type="domain">
    <text evidence="6">The N-terminal region is essential for activation of the IFNB promoter activity.</text>
</comment>
<keyword evidence="6" id="KW-0496">Mitochondrion</keyword>
<feature type="compositionally biased region" description="Polar residues" evidence="7">
    <location>
        <begin position="312"/>
        <end position="331"/>
    </location>
</feature>
<gene>
    <name evidence="10 11" type="primary">TICAM1</name>
</gene>
<feature type="compositionally biased region" description="Pro residues" evidence="7">
    <location>
        <begin position="610"/>
        <end position="654"/>
    </location>
</feature>
<dbReference type="PANTHER" id="PTHR47230:SF1">
    <property type="entry name" value="TIR DOMAIN-CONTAINING ADAPTER MOLECULE 1"/>
    <property type="match status" value="1"/>
</dbReference>
<dbReference type="GO" id="GO:0006954">
    <property type="term" value="P:inflammatory response"/>
    <property type="evidence" value="ECO:0007669"/>
    <property type="project" value="UniProtKB-KW"/>
</dbReference>
<dbReference type="GO" id="GO:0006915">
    <property type="term" value="P:apoptotic process"/>
    <property type="evidence" value="ECO:0007669"/>
    <property type="project" value="UniProtKB-KW"/>
</dbReference>
<dbReference type="GO" id="GO:0045087">
    <property type="term" value="P:innate immune response"/>
    <property type="evidence" value="ECO:0007669"/>
    <property type="project" value="UniProtKB-UniRule"/>
</dbReference>
<protein>
    <recommendedName>
        <fullName evidence="6">TIR domain-containing adapter molecule 1</fullName>
        <shortName evidence="6">TICAM-1</shortName>
    </recommendedName>
</protein>
<sequence length="723" mass="78575">MASTGPSLSGAFDILGAAGQDKLLYLKHKLKTLRPGCRGADLLHAMVLLKLGQETEARISLEALKADAVAQLVARQWAGVDITEAPEEPPDTSWAVARMYHHLAEEQLCPAPVREEAYLAALRAFSARDDHRLGELQEEARDRCGWDVLRDLGSVQALHADVGCLLRSSASSSGTRSNPQPIEDLSGWSRGHSLRSTGSPASLASNLEISQSPTMALLSLHHGPRGPSKLCDEPQPSLVPKPAPVGCQEPEEMSWPPSVEAASSPVRPSSPAPRLPEVAEDACPAILHDSPEAPETSTHYPVECTEELEAQAPTSLPSPSRSDPITDQTPLQLPEDTTYPTAQPRPPTPPAPKASPPFPSSSTPPSAHETFSSPGPPPPELESSEQKFYNFVVLHAGADEHIALRVRERLEALGVQDGATFCEDFQVPGRGELRCLQDALDHSAFTILLLTPNFDCRLSQHQANQSLMSSLTRHGWQDCVIPFLPLESSQAQLSPSTSSLLTGLVWLDEHSQIFSRKVANTFKPQKLRARKAKWKKEQDIRALREQSQHLEGERQQASVWSAAYSSYAHSYLSYQTQMEKLQVAFRNYMPFGTQLPSGTQVPFGGQGPLGVPPPFPTWPGHQPPPLPPWLSGTPPPAFPQPPAFSQPPAFPEPPAFSQSSGCPQPPAFPPPPDFPQASPVHPQSPGLQPLIIHHAQMVQLGLNNHMWNQRGTQAPEDTTPETE</sequence>
<evidence type="ECO:0000256" key="1">
    <source>
        <dbReference type="ARBA" id="ARBA00022490"/>
    </source>
</evidence>
<dbReference type="GO" id="GO:0007166">
    <property type="term" value="P:cell surface receptor signaling pathway"/>
    <property type="evidence" value="ECO:0007669"/>
    <property type="project" value="UniProtKB-ARBA"/>
</dbReference>
<dbReference type="RefSeq" id="XP_072803129.1">
    <property type="nucleotide sequence ID" value="XM_072947028.1"/>
</dbReference>
<dbReference type="GO" id="GO:0005768">
    <property type="term" value="C:endosome"/>
    <property type="evidence" value="ECO:0007669"/>
    <property type="project" value="TreeGrafter"/>
</dbReference>
<dbReference type="GO" id="GO:0005776">
    <property type="term" value="C:autophagosome"/>
    <property type="evidence" value="ECO:0007669"/>
    <property type="project" value="UniProtKB-SubCell"/>
</dbReference>
<evidence type="ECO:0000256" key="4">
    <source>
        <dbReference type="ARBA" id="ARBA00022859"/>
    </source>
</evidence>
<dbReference type="Pfam" id="PF17798">
    <property type="entry name" value="TRIF-NTD"/>
    <property type="match status" value="1"/>
</dbReference>
<feature type="region of interest" description="Disordered" evidence="7">
    <location>
        <begin position="218"/>
        <end position="276"/>
    </location>
</feature>
<feature type="region of interest" description="Disordered" evidence="7">
    <location>
        <begin position="604"/>
        <end position="687"/>
    </location>
</feature>
<comment type="subunit">
    <text evidence="6">Homodimer. Found in a multi-helicase-TICAM1 complex at least composed of DHX36, DDX1, DDX21 and TICAM1.</text>
</comment>
<dbReference type="GO" id="GO:0043123">
    <property type="term" value="P:positive regulation of canonical NF-kappaB signal transduction"/>
    <property type="evidence" value="ECO:0007669"/>
    <property type="project" value="UniProtKB-ARBA"/>
</dbReference>
<keyword evidence="9" id="KW-1185">Reference proteome</keyword>
<dbReference type="GO" id="GO:0005739">
    <property type="term" value="C:mitochondrion"/>
    <property type="evidence" value="ECO:0007669"/>
    <property type="project" value="UniProtKB-SubCell"/>
</dbReference>
<comment type="function">
    <text evidence="6">Involved in innate immunity against invading pathogens. Adapter used by TLR3, TLR4 (through TICAM2) and TLR5 to mediate NF-kappa-B and interferon-regulatory factor (IRF) activation, and to induce apoptosis. Ligand binding to these receptors results in TRIF recruitment through its TIR domain. Distinct protein-interaction motifs allow recruitment of the effector proteins TBK1, TRAF6 and RIPK1, which in turn, lead to the activation of transcription factors IRF3 and IRF7, NF-kappa-B and FADD respectively. Phosphorylation by TBK1 on the pLxIS motif leads to recruitment and subsequent activation of the transcription factor IRF3 to induce expression of type I interferon and exert a potent immunity against invading pathogens. Component of a multi-helicase-TICAM1 complex that acts as a cytoplasmic sensor of viral double-stranded RNA (dsRNA) and plays a role in the activation of a cascade of antiviral responses including the induction of pro-inflammatory cytokines.</text>
</comment>
<dbReference type="CTD" id="148022"/>
<dbReference type="GO" id="GO:0032481">
    <property type="term" value="P:positive regulation of type I interferon production"/>
    <property type="evidence" value="ECO:0007669"/>
    <property type="project" value="TreeGrafter"/>
</dbReference>
<dbReference type="GeneID" id="102531050"/>
<feature type="region of interest" description="Disordered" evidence="7">
    <location>
        <begin position="168"/>
        <end position="202"/>
    </location>
</feature>
<dbReference type="InterPro" id="IPR000157">
    <property type="entry name" value="TIR_dom"/>
</dbReference>
<accession>A0A6J3BEL2</accession>
<keyword evidence="6" id="KW-0968">Cytoplasmic vesicle</keyword>